<dbReference type="AlphaFoldDB" id="A0A9K3K667"/>
<dbReference type="EMBL" id="JAGRRH010000075">
    <property type="protein sequence ID" value="KAG7337730.1"/>
    <property type="molecule type" value="Genomic_DNA"/>
</dbReference>
<feature type="region of interest" description="Disordered" evidence="1">
    <location>
        <begin position="111"/>
        <end position="161"/>
    </location>
</feature>
<dbReference type="Proteomes" id="UP000693970">
    <property type="component" value="Unassembled WGS sequence"/>
</dbReference>
<evidence type="ECO:0000313" key="4">
    <source>
        <dbReference type="Proteomes" id="UP000693970"/>
    </source>
</evidence>
<name>A0A9K3K667_9STRA</name>
<sequence>MSTSTGGGGGAIPAWKLRMMQQQRGAPGAVPPSSNPGSSSLDQAISRNSVASSSSSQDPADARAKLKKKMEAATLDPNLPPAFKVVMKGRLAFARQQERRKANDTWVSLNSSHINAESSRPVDYVNADADDDSSFASMGEDSYEGEDGDAVIEEGDEEEED</sequence>
<feature type="compositionally biased region" description="Gly residues" evidence="1">
    <location>
        <begin position="1"/>
        <end position="11"/>
    </location>
</feature>
<organism evidence="2 4">
    <name type="scientific">Nitzschia inconspicua</name>
    <dbReference type="NCBI Taxonomy" id="303405"/>
    <lineage>
        <taxon>Eukaryota</taxon>
        <taxon>Sar</taxon>
        <taxon>Stramenopiles</taxon>
        <taxon>Ochrophyta</taxon>
        <taxon>Bacillariophyta</taxon>
        <taxon>Bacillariophyceae</taxon>
        <taxon>Bacillariophycidae</taxon>
        <taxon>Bacillariales</taxon>
        <taxon>Bacillariaceae</taxon>
        <taxon>Nitzschia</taxon>
    </lineage>
</organism>
<dbReference type="EMBL" id="JAGRRH010000014">
    <property type="protein sequence ID" value="KAG7358875.1"/>
    <property type="molecule type" value="Genomic_DNA"/>
</dbReference>
<reference evidence="2" key="2">
    <citation type="submission" date="2021-04" db="EMBL/GenBank/DDBJ databases">
        <authorList>
            <person name="Podell S."/>
        </authorList>
    </citation>
    <scope>NUCLEOTIDE SEQUENCE</scope>
    <source>
        <strain evidence="2">Hildebrandi</strain>
    </source>
</reference>
<evidence type="ECO:0000256" key="1">
    <source>
        <dbReference type="SAM" id="MobiDB-lite"/>
    </source>
</evidence>
<evidence type="ECO:0000313" key="3">
    <source>
        <dbReference type="EMBL" id="KAG7358875.1"/>
    </source>
</evidence>
<proteinExistence type="predicted"/>
<gene>
    <name evidence="3" type="ORF">IV203_015464</name>
    <name evidence="2" type="ORF">IV203_020301</name>
</gene>
<comment type="caution">
    <text evidence="2">The sequence shown here is derived from an EMBL/GenBank/DDBJ whole genome shotgun (WGS) entry which is preliminary data.</text>
</comment>
<feature type="compositionally biased region" description="Low complexity" evidence="1">
    <location>
        <begin position="43"/>
        <end position="59"/>
    </location>
</feature>
<evidence type="ECO:0000313" key="2">
    <source>
        <dbReference type="EMBL" id="KAG7337730.1"/>
    </source>
</evidence>
<feature type="compositionally biased region" description="Acidic residues" evidence="1">
    <location>
        <begin position="141"/>
        <end position="161"/>
    </location>
</feature>
<accession>A0A9K3K667</accession>
<protein>
    <submittedName>
        <fullName evidence="2">Uncharacterized protein</fullName>
    </submittedName>
</protein>
<reference evidence="2" key="1">
    <citation type="journal article" date="2021" name="Sci. Rep.">
        <title>Diploid genomic architecture of Nitzschia inconspicua, an elite biomass production diatom.</title>
        <authorList>
            <person name="Oliver A."/>
            <person name="Podell S."/>
            <person name="Pinowska A."/>
            <person name="Traller J.C."/>
            <person name="Smith S.R."/>
            <person name="McClure R."/>
            <person name="Beliaev A."/>
            <person name="Bohutskyi P."/>
            <person name="Hill E.A."/>
            <person name="Rabines A."/>
            <person name="Zheng H."/>
            <person name="Allen L.Z."/>
            <person name="Kuo A."/>
            <person name="Grigoriev I.V."/>
            <person name="Allen A.E."/>
            <person name="Hazlebeck D."/>
            <person name="Allen E.E."/>
        </authorList>
    </citation>
    <scope>NUCLEOTIDE SEQUENCE</scope>
    <source>
        <strain evidence="2">Hildebrandi</strain>
    </source>
</reference>
<keyword evidence="4" id="KW-1185">Reference proteome</keyword>
<feature type="region of interest" description="Disordered" evidence="1">
    <location>
        <begin position="1"/>
        <end position="75"/>
    </location>
</feature>